<dbReference type="KEGG" id="sgn:SGRA_2722"/>
<proteinExistence type="predicted"/>
<evidence type="ECO:0008006" key="3">
    <source>
        <dbReference type="Google" id="ProtNLM"/>
    </source>
</evidence>
<dbReference type="AlphaFoldDB" id="H6L9H4"/>
<name>H6L9H4_SAPGL</name>
<reference evidence="1 2" key="1">
    <citation type="journal article" date="2012" name="Stand. Genomic Sci.">
        <title>Complete genome sequencing and analysis of Saprospira grandis str. Lewin, a predatory marine bacterium.</title>
        <authorList>
            <person name="Saw J.H."/>
            <person name="Yuryev A."/>
            <person name="Kanbe M."/>
            <person name="Hou S."/>
            <person name="Young A.G."/>
            <person name="Aizawa S."/>
            <person name="Alam M."/>
        </authorList>
    </citation>
    <scope>NUCLEOTIDE SEQUENCE [LARGE SCALE GENOMIC DNA]</scope>
    <source>
        <strain evidence="1 2">Lewin</strain>
    </source>
</reference>
<sequence length="71" mass="7826">MKIEFVQGGCSCTEPTSWSRKAIAPGQKGYVKIKFDSSKADIKKGYESAVELYGNVEGDLLLYYISADIVK</sequence>
<protein>
    <recommendedName>
        <fullName evidence="3">DUF1573 domain-containing protein</fullName>
    </recommendedName>
</protein>
<keyword evidence="2" id="KW-1185">Reference proteome</keyword>
<evidence type="ECO:0000313" key="1">
    <source>
        <dbReference type="EMBL" id="AFC25450.1"/>
    </source>
</evidence>
<evidence type="ECO:0000313" key="2">
    <source>
        <dbReference type="Proteomes" id="UP000007519"/>
    </source>
</evidence>
<accession>H6L9H4</accession>
<dbReference type="STRING" id="984262.SGRA_2722"/>
<gene>
    <name evidence="1" type="ordered locus">SGRA_2722</name>
</gene>
<dbReference type="InterPro" id="IPR011467">
    <property type="entry name" value="DUF1573"/>
</dbReference>
<dbReference type="EMBL" id="CP002831">
    <property type="protein sequence ID" value="AFC25450.1"/>
    <property type="molecule type" value="Genomic_DNA"/>
</dbReference>
<dbReference type="Proteomes" id="UP000007519">
    <property type="component" value="Chromosome"/>
</dbReference>
<dbReference type="HOGENOM" id="CLU_2737734_0_0_10"/>
<organism evidence="1 2">
    <name type="scientific">Saprospira grandis (strain Lewin)</name>
    <dbReference type="NCBI Taxonomy" id="984262"/>
    <lineage>
        <taxon>Bacteria</taxon>
        <taxon>Pseudomonadati</taxon>
        <taxon>Bacteroidota</taxon>
        <taxon>Saprospiria</taxon>
        <taxon>Saprospirales</taxon>
        <taxon>Saprospiraceae</taxon>
        <taxon>Saprospira</taxon>
    </lineage>
</organism>
<dbReference type="Pfam" id="PF07610">
    <property type="entry name" value="DUF1573"/>
    <property type="match status" value="1"/>
</dbReference>